<organism evidence="1 3">
    <name type="scientific">Suillus subaureus</name>
    <dbReference type="NCBI Taxonomy" id="48587"/>
    <lineage>
        <taxon>Eukaryota</taxon>
        <taxon>Fungi</taxon>
        <taxon>Dikarya</taxon>
        <taxon>Basidiomycota</taxon>
        <taxon>Agaricomycotina</taxon>
        <taxon>Agaricomycetes</taxon>
        <taxon>Agaricomycetidae</taxon>
        <taxon>Boletales</taxon>
        <taxon>Suillineae</taxon>
        <taxon>Suillaceae</taxon>
        <taxon>Suillus</taxon>
    </lineage>
</organism>
<accession>A0A9P7DGQ1</accession>
<dbReference type="EMBL" id="JABBWG010000004">
    <property type="protein sequence ID" value="KAG1823520.1"/>
    <property type="molecule type" value="Genomic_DNA"/>
</dbReference>
<protein>
    <submittedName>
        <fullName evidence="1">Uncharacterized protein</fullName>
    </submittedName>
</protein>
<gene>
    <name evidence="2" type="ORF">BJ212DRAFT_1324840</name>
    <name evidence="1" type="ORF">BJ212DRAFT_1418270</name>
</gene>
<reference evidence="1" key="1">
    <citation type="journal article" date="2020" name="New Phytol.">
        <title>Comparative genomics reveals dynamic genome evolution in host specialist ectomycorrhizal fungi.</title>
        <authorList>
            <person name="Lofgren L.A."/>
            <person name="Nguyen N.H."/>
            <person name="Vilgalys R."/>
            <person name="Ruytinx J."/>
            <person name="Liao H.L."/>
            <person name="Branco S."/>
            <person name="Kuo A."/>
            <person name="LaButti K."/>
            <person name="Lipzen A."/>
            <person name="Andreopoulos W."/>
            <person name="Pangilinan J."/>
            <person name="Riley R."/>
            <person name="Hundley H."/>
            <person name="Na H."/>
            <person name="Barry K."/>
            <person name="Grigoriev I.V."/>
            <person name="Stajich J.E."/>
            <person name="Kennedy P.G."/>
        </authorList>
    </citation>
    <scope>NUCLEOTIDE SEQUENCE</scope>
    <source>
        <strain evidence="1">MN1</strain>
    </source>
</reference>
<dbReference type="EMBL" id="JABBWG010000545">
    <property type="protein sequence ID" value="KAG1791938.1"/>
    <property type="molecule type" value="Genomic_DNA"/>
</dbReference>
<dbReference type="AlphaFoldDB" id="A0A9P7DGQ1"/>
<evidence type="ECO:0000313" key="1">
    <source>
        <dbReference type="EMBL" id="KAG1791938.1"/>
    </source>
</evidence>
<proteinExistence type="predicted"/>
<sequence>MSKLYLRESRMPWSSLHLSFARPVSKTPEFCQQHCKSLNTSTSARACGTTILLRLQ</sequence>
<dbReference type="Proteomes" id="UP000807769">
    <property type="component" value="Unassembled WGS sequence"/>
</dbReference>
<keyword evidence="3" id="KW-1185">Reference proteome</keyword>
<dbReference type="GeneID" id="64628558"/>
<evidence type="ECO:0000313" key="3">
    <source>
        <dbReference type="Proteomes" id="UP000807769"/>
    </source>
</evidence>
<evidence type="ECO:0000313" key="2">
    <source>
        <dbReference type="EMBL" id="KAG1823520.1"/>
    </source>
</evidence>
<comment type="caution">
    <text evidence="1">The sequence shown here is derived from an EMBL/GenBank/DDBJ whole genome shotgun (WGS) entry which is preliminary data.</text>
</comment>
<dbReference type="RefSeq" id="XP_041197580.1">
    <property type="nucleotide sequence ID" value="XM_041334541.1"/>
</dbReference>
<name>A0A9P7DGQ1_9AGAM</name>